<evidence type="ECO:0000256" key="3">
    <source>
        <dbReference type="ARBA" id="ARBA00023125"/>
    </source>
</evidence>
<evidence type="ECO:0000256" key="4">
    <source>
        <dbReference type="ARBA" id="ARBA00023163"/>
    </source>
</evidence>
<organism evidence="7 8">
    <name type="scientific">Streptomyces orinoci</name>
    <name type="common">Streptoverticillium orinoci</name>
    <dbReference type="NCBI Taxonomy" id="67339"/>
    <lineage>
        <taxon>Bacteria</taxon>
        <taxon>Bacillati</taxon>
        <taxon>Actinomycetota</taxon>
        <taxon>Actinomycetes</taxon>
        <taxon>Kitasatosporales</taxon>
        <taxon>Streptomycetaceae</taxon>
        <taxon>Streptomyces</taxon>
    </lineage>
</organism>
<sequence>MRIGELSRRTGVSARLLRYYEEQGLLTAERDSNGYRRYCAQAPERVTRIRELLAAGLTTEVIRDLLPCVQGGPGLIGCSRSEGILQRQLDRLETEMEQIRRRRDALLKVREVSEARRRADQELARMALRAS</sequence>
<keyword evidence="2" id="KW-0805">Transcription regulation</keyword>
<dbReference type="PROSITE" id="PS50937">
    <property type="entry name" value="HTH_MERR_2"/>
    <property type="match status" value="1"/>
</dbReference>
<dbReference type="InterPro" id="IPR047057">
    <property type="entry name" value="MerR_fam"/>
</dbReference>
<dbReference type="Pfam" id="PF13411">
    <property type="entry name" value="MerR_1"/>
    <property type="match status" value="1"/>
</dbReference>
<dbReference type="PANTHER" id="PTHR30204:SF69">
    <property type="entry name" value="MERR-FAMILY TRANSCRIPTIONAL REGULATOR"/>
    <property type="match status" value="1"/>
</dbReference>
<reference evidence="7 8" key="1">
    <citation type="submission" date="2024-06" db="EMBL/GenBank/DDBJ databases">
        <title>The Natural Products Discovery Center: Release of the First 8490 Sequenced Strains for Exploring Actinobacteria Biosynthetic Diversity.</title>
        <authorList>
            <person name="Kalkreuter E."/>
            <person name="Kautsar S.A."/>
            <person name="Yang D."/>
            <person name="Bader C.D."/>
            <person name="Teijaro C.N."/>
            <person name="Fluegel L."/>
            <person name="Davis C.M."/>
            <person name="Simpson J.R."/>
            <person name="Lauterbach L."/>
            <person name="Steele A.D."/>
            <person name="Gui C."/>
            <person name="Meng S."/>
            <person name="Li G."/>
            <person name="Viehrig K."/>
            <person name="Ye F."/>
            <person name="Su P."/>
            <person name="Kiefer A.F."/>
            <person name="Nichols A."/>
            <person name="Cepeda A.J."/>
            <person name="Yan W."/>
            <person name="Fan B."/>
            <person name="Jiang Y."/>
            <person name="Adhikari A."/>
            <person name="Zheng C.-J."/>
            <person name="Schuster L."/>
            <person name="Cowan T.M."/>
            <person name="Smanski M.J."/>
            <person name="Chevrette M.G."/>
            <person name="De Carvalho L.P.S."/>
            <person name="Shen B."/>
        </authorList>
    </citation>
    <scope>NUCLEOTIDE SEQUENCE [LARGE SCALE GENOMIC DNA]</scope>
    <source>
        <strain evidence="7 8">NPDC052347</strain>
    </source>
</reference>
<dbReference type="SMART" id="SM00422">
    <property type="entry name" value="HTH_MERR"/>
    <property type="match status" value="1"/>
</dbReference>
<evidence type="ECO:0000259" key="6">
    <source>
        <dbReference type="PROSITE" id="PS50937"/>
    </source>
</evidence>
<dbReference type="PRINTS" id="PR00040">
    <property type="entry name" value="HTHMERR"/>
</dbReference>
<dbReference type="Gene3D" id="1.10.1660.10">
    <property type="match status" value="1"/>
</dbReference>
<gene>
    <name evidence="7" type="ORF">AB0L16_08210</name>
</gene>
<evidence type="ECO:0000313" key="8">
    <source>
        <dbReference type="Proteomes" id="UP001552594"/>
    </source>
</evidence>
<accession>A0ABV3JU86</accession>
<keyword evidence="4" id="KW-0804">Transcription</keyword>
<dbReference type="PANTHER" id="PTHR30204">
    <property type="entry name" value="REDOX-CYCLING DRUG-SENSING TRANSCRIPTIONAL ACTIVATOR SOXR"/>
    <property type="match status" value="1"/>
</dbReference>
<name>A0ABV3JU86_STRON</name>
<proteinExistence type="predicted"/>
<protein>
    <submittedName>
        <fullName evidence="7">MerR family transcriptional regulator</fullName>
    </submittedName>
</protein>
<keyword evidence="1" id="KW-0678">Repressor</keyword>
<comment type="caution">
    <text evidence="7">The sequence shown here is derived from an EMBL/GenBank/DDBJ whole genome shotgun (WGS) entry which is preliminary data.</text>
</comment>
<dbReference type="PROSITE" id="PS00552">
    <property type="entry name" value="HTH_MERR_1"/>
    <property type="match status" value="1"/>
</dbReference>
<evidence type="ECO:0000313" key="7">
    <source>
        <dbReference type="EMBL" id="MEV5506450.1"/>
    </source>
</evidence>
<dbReference type="EMBL" id="JBFAUK010000004">
    <property type="protein sequence ID" value="MEV5506450.1"/>
    <property type="molecule type" value="Genomic_DNA"/>
</dbReference>
<evidence type="ECO:0000256" key="5">
    <source>
        <dbReference type="SAM" id="Coils"/>
    </source>
</evidence>
<dbReference type="InterPro" id="IPR009061">
    <property type="entry name" value="DNA-bd_dom_put_sf"/>
</dbReference>
<feature type="domain" description="HTH merR-type" evidence="6">
    <location>
        <begin position="1"/>
        <end position="68"/>
    </location>
</feature>
<evidence type="ECO:0000256" key="2">
    <source>
        <dbReference type="ARBA" id="ARBA00023015"/>
    </source>
</evidence>
<keyword evidence="3" id="KW-0238">DNA-binding</keyword>
<dbReference type="RefSeq" id="WP_109282867.1">
    <property type="nucleotide sequence ID" value="NZ_JBFAUK010000004.1"/>
</dbReference>
<dbReference type="SUPFAM" id="SSF46955">
    <property type="entry name" value="Putative DNA-binding domain"/>
    <property type="match status" value="1"/>
</dbReference>
<dbReference type="Proteomes" id="UP001552594">
    <property type="component" value="Unassembled WGS sequence"/>
</dbReference>
<feature type="coiled-coil region" evidence="5">
    <location>
        <begin position="82"/>
        <end position="109"/>
    </location>
</feature>
<keyword evidence="8" id="KW-1185">Reference proteome</keyword>
<evidence type="ECO:0000256" key="1">
    <source>
        <dbReference type="ARBA" id="ARBA00022491"/>
    </source>
</evidence>
<dbReference type="InterPro" id="IPR000551">
    <property type="entry name" value="MerR-type_HTH_dom"/>
</dbReference>
<keyword evidence="5" id="KW-0175">Coiled coil</keyword>